<sequence length="124" mass="13815">MSFLRSNRMNLLERLALHLNHEVALQAEAFASEPGVLEKVGRRFIRVSGSYFVPQSLQEIVLLGHAAGRPGTAAKVRTLYAGLFEAELKLTGKDFIEVRVSREEEEEELTLLIPMGQIIGLEPV</sequence>
<keyword evidence="2" id="KW-1185">Reference proteome</keyword>
<dbReference type="EMBL" id="CP003235">
    <property type="protein sequence ID" value="AFC33514.1"/>
    <property type="molecule type" value="Genomic_DNA"/>
</dbReference>
<name>H6NQP6_9BACL</name>
<accession>H6NQP6</accession>
<proteinExistence type="predicted"/>
<dbReference type="Proteomes" id="UP000007523">
    <property type="component" value="Chromosome"/>
</dbReference>
<gene>
    <name evidence="1" type="ORF">PM3016_6917</name>
</gene>
<protein>
    <submittedName>
        <fullName evidence="1">Uncharacterized protein</fullName>
    </submittedName>
</protein>
<evidence type="ECO:0000313" key="1">
    <source>
        <dbReference type="EMBL" id="AFC33514.1"/>
    </source>
</evidence>
<organism evidence="1 2">
    <name type="scientific">Paenibacillus mucilaginosus 3016</name>
    <dbReference type="NCBI Taxonomy" id="1116391"/>
    <lineage>
        <taxon>Bacteria</taxon>
        <taxon>Bacillati</taxon>
        <taxon>Bacillota</taxon>
        <taxon>Bacilli</taxon>
        <taxon>Bacillales</taxon>
        <taxon>Paenibacillaceae</taxon>
        <taxon>Paenibacillus</taxon>
    </lineage>
</organism>
<evidence type="ECO:0000313" key="2">
    <source>
        <dbReference type="Proteomes" id="UP000007523"/>
    </source>
</evidence>
<dbReference type="AlphaFoldDB" id="H6NQP6"/>
<dbReference type="HOGENOM" id="CLU_2094418_0_0_9"/>
<dbReference type="KEGG" id="pmq:PM3016_6917"/>
<reference evidence="1 2" key="1">
    <citation type="journal article" date="2012" name="J. Bacteriol.">
        <title>Complete Genome Sequence of Paenibacillus mucilaginosus 3016, a Bacterium Functional as Microbial Fertilizer.</title>
        <authorList>
            <person name="Ma M."/>
            <person name="Wang Z."/>
            <person name="Li L."/>
            <person name="Jiang X."/>
            <person name="Guan D."/>
            <person name="Cao F."/>
            <person name="Chen H."/>
            <person name="Wang X."/>
            <person name="Shen D."/>
            <person name="Du B."/>
            <person name="Li J."/>
        </authorList>
    </citation>
    <scope>NUCLEOTIDE SEQUENCE [LARGE SCALE GENOMIC DNA]</scope>
    <source>
        <strain evidence="1 2">3016</strain>
    </source>
</reference>
<dbReference type="STRING" id="1116391.PM3016_6917"/>